<sequence length="90" mass="9576">MPAKPPRTLFSVDAVFPKLMLMCTSAIGGMLLGVGVLVGALVVLGRASGPSTTFMWWCIGLGIALMVTSRLLFGRFLRSYLGDPERGSVD</sequence>
<proteinExistence type="predicted"/>
<dbReference type="EMBL" id="UESZ01000001">
    <property type="protein sequence ID" value="SSA35670.1"/>
    <property type="molecule type" value="Genomic_DNA"/>
</dbReference>
<keyword evidence="3" id="KW-1185">Reference proteome</keyword>
<accession>A0A2Y8ZTF3</accession>
<name>A0A2Y8ZTF3_9MICO</name>
<gene>
    <name evidence="2" type="ORF">SAMN04489750_3037</name>
</gene>
<evidence type="ECO:0000256" key="1">
    <source>
        <dbReference type="SAM" id="Phobius"/>
    </source>
</evidence>
<protein>
    <submittedName>
        <fullName evidence="2">Uncharacterized protein</fullName>
    </submittedName>
</protein>
<evidence type="ECO:0000313" key="3">
    <source>
        <dbReference type="Proteomes" id="UP000250028"/>
    </source>
</evidence>
<feature type="transmembrane region" description="Helical" evidence="1">
    <location>
        <begin position="21"/>
        <end position="42"/>
    </location>
</feature>
<keyword evidence="1" id="KW-1133">Transmembrane helix</keyword>
<keyword evidence="1" id="KW-0472">Membrane</keyword>
<dbReference type="Proteomes" id="UP000250028">
    <property type="component" value="Unassembled WGS sequence"/>
</dbReference>
<evidence type="ECO:0000313" key="2">
    <source>
        <dbReference type="EMBL" id="SSA35670.1"/>
    </source>
</evidence>
<keyword evidence="1" id="KW-0812">Transmembrane</keyword>
<dbReference type="RefSeq" id="WP_109687100.1">
    <property type="nucleotide sequence ID" value="NZ_QGDN01000001.1"/>
</dbReference>
<dbReference type="AlphaFoldDB" id="A0A2Y8ZTF3"/>
<feature type="transmembrane region" description="Helical" evidence="1">
    <location>
        <begin position="54"/>
        <end position="73"/>
    </location>
</feature>
<reference evidence="3" key="1">
    <citation type="submission" date="2016-10" db="EMBL/GenBank/DDBJ databases">
        <authorList>
            <person name="Varghese N."/>
            <person name="Submissions S."/>
        </authorList>
    </citation>
    <scope>NUCLEOTIDE SEQUENCE [LARGE SCALE GENOMIC DNA]</scope>
    <source>
        <strain evidence="3">DSM 22951</strain>
    </source>
</reference>
<organism evidence="2 3">
    <name type="scientific">Branchiibius hedensis</name>
    <dbReference type="NCBI Taxonomy" id="672460"/>
    <lineage>
        <taxon>Bacteria</taxon>
        <taxon>Bacillati</taxon>
        <taxon>Actinomycetota</taxon>
        <taxon>Actinomycetes</taxon>
        <taxon>Micrococcales</taxon>
        <taxon>Dermacoccaceae</taxon>
        <taxon>Branchiibius</taxon>
    </lineage>
</organism>